<comment type="subcellular location">
    <subcellularLocation>
        <location evidence="1">Cell membrane</location>
        <topology evidence="1">Multi-pass membrane protein</topology>
    </subcellularLocation>
</comment>
<dbReference type="Proteomes" id="UP000199495">
    <property type="component" value="Unassembled WGS sequence"/>
</dbReference>
<evidence type="ECO:0000313" key="8">
    <source>
        <dbReference type="EMBL" id="SDH24490.1"/>
    </source>
</evidence>
<evidence type="ECO:0000256" key="2">
    <source>
        <dbReference type="ARBA" id="ARBA00022475"/>
    </source>
</evidence>
<dbReference type="InterPro" id="IPR027417">
    <property type="entry name" value="P-loop_NTPase"/>
</dbReference>
<reference evidence="8 9" key="1">
    <citation type="submission" date="2016-10" db="EMBL/GenBank/DDBJ databases">
        <authorList>
            <person name="de Groot N.N."/>
        </authorList>
    </citation>
    <scope>NUCLEOTIDE SEQUENCE [LARGE SCALE GENOMIC DNA]</scope>
    <source>
        <strain evidence="8 9">CGMCC 1.10267</strain>
    </source>
</reference>
<feature type="domain" description="Type IV secretion system coupling protein TraD DNA-binding" evidence="7">
    <location>
        <begin position="148"/>
        <end position="487"/>
    </location>
</feature>
<evidence type="ECO:0000256" key="3">
    <source>
        <dbReference type="ARBA" id="ARBA00022692"/>
    </source>
</evidence>
<name>A0A1G8AVU7_9HYPH</name>
<organism evidence="8 9">
    <name type="scientific">Pelagibacterium luteolum</name>
    <dbReference type="NCBI Taxonomy" id="440168"/>
    <lineage>
        <taxon>Bacteria</taxon>
        <taxon>Pseudomonadati</taxon>
        <taxon>Pseudomonadota</taxon>
        <taxon>Alphaproteobacteria</taxon>
        <taxon>Hyphomicrobiales</taxon>
        <taxon>Devosiaceae</taxon>
        <taxon>Pelagibacterium</taxon>
    </lineage>
</organism>
<keyword evidence="2" id="KW-1003">Cell membrane</keyword>
<evidence type="ECO:0000256" key="5">
    <source>
        <dbReference type="ARBA" id="ARBA00023136"/>
    </source>
</evidence>
<keyword evidence="4 6" id="KW-1133">Transmembrane helix</keyword>
<evidence type="ECO:0000256" key="4">
    <source>
        <dbReference type="ARBA" id="ARBA00022989"/>
    </source>
</evidence>
<evidence type="ECO:0000313" key="9">
    <source>
        <dbReference type="Proteomes" id="UP000199495"/>
    </source>
</evidence>
<dbReference type="GO" id="GO:0005886">
    <property type="term" value="C:plasma membrane"/>
    <property type="evidence" value="ECO:0007669"/>
    <property type="project" value="UniProtKB-SubCell"/>
</dbReference>
<proteinExistence type="predicted"/>
<keyword evidence="5 6" id="KW-0472">Membrane</keyword>
<accession>A0A1G8AVU7</accession>
<feature type="transmembrane region" description="Helical" evidence="6">
    <location>
        <begin position="20"/>
        <end position="41"/>
    </location>
</feature>
<dbReference type="STRING" id="440168.SAMN04487974_1414"/>
<dbReference type="Gene3D" id="3.40.50.300">
    <property type="entry name" value="P-loop containing nucleotide triphosphate hydrolases"/>
    <property type="match status" value="2"/>
</dbReference>
<dbReference type="PANTHER" id="PTHR37937:SF1">
    <property type="entry name" value="CONJUGATIVE TRANSFER: DNA TRANSPORT"/>
    <property type="match status" value="1"/>
</dbReference>
<dbReference type="AlphaFoldDB" id="A0A1G8AVU7"/>
<gene>
    <name evidence="8" type="ORF">SAMN04487974_1414</name>
</gene>
<keyword evidence="9" id="KW-1185">Reference proteome</keyword>
<dbReference type="Pfam" id="PF10412">
    <property type="entry name" value="TrwB_AAD_bind"/>
    <property type="match status" value="1"/>
</dbReference>
<evidence type="ECO:0000256" key="6">
    <source>
        <dbReference type="SAM" id="Phobius"/>
    </source>
</evidence>
<sequence>MSSSSTNSGFRFRRHRQSAIIGAVFVGSITALSGYFAHVVLQTIALLNLYRWGNSQSLTILFWDVWSSLEFSTALIEVGELSLSGGLVVGAAVGFAIWRSTPRTKPFQQPNPTDPELFYDRKAEYELSAAFKKGGGKTHGDPIYVAPYVPVSGLADLKNFLVCGIAGSGKTNIIRPIISQLIDRGDLVVLHCTKGDVTKSFRTEDIILVSPTHRDGWAWNMAEDIVGRDDVLEFSAMVIPKSDQPFFSDTARLVFEDIVISVAQDFPRKWDARLLLERVLSDTNAIMDRIGTLDLSASPLIKASAPDAESRTVESIMATMISGAMTTLKPIAFAWSDTPPEKTFSVRRVFSSKWNGPKIMIVQTDPRHKVLSENLCGGLIRRICAHVTSPAAELGKRRLSMVLDEFNSIGPIEGFAKALSVARGKKLMVLVSLQSLQQLYSLYGDGALEILDLLQIKIYGRQGDGISAKKISDSMGKRAIETTVPNRLPKSDDKRTHVSKTQDLVLFSQSQFEGELGNFYPGAPNEVIAGLVTYAGNAYRIDWPPTKWEAQSVGYVPAKWTQIVLPPSE</sequence>
<dbReference type="PANTHER" id="PTHR37937">
    <property type="entry name" value="CONJUGATIVE TRANSFER: DNA TRANSPORT"/>
    <property type="match status" value="1"/>
</dbReference>
<dbReference type="SUPFAM" id="SSF52540">
    <property type="entry name" value="P-loop containing nucleoside triphosphate hydrolases"/>
    <property type="match status" value="1"/>
</dbReference>
<protein>
    <submittedName>
        <fullName evidence="8">Type IV secretory pathway, VirD4 component, TraG/TraD family ATPase</fullName>
    </submittedName>
</protein>
<dbReference type="RefSeq" id="WP_090600516.1">
    <property type="nucleotide sequence ID" value="NZ_FNCS01000041.1"/>
</dbReference>
<keyword evidence="3 6" id="KW-0812">Transmembrane</keyword>
<evidence type="ECO:0000256" key="1">
    <source>
        <dbReference type="ARBA" id="ARBA00004651"/>
    </source>
</evidence>
<evidence type="ECO:0000259" key="7">
    <source>
        <dbReference type="Pfam" id="PF10412"/>
    </source>
</evidence>
<dbReference type="CDD" id="cd01127">
    <property type="entry name" value="TrwB_TraG_TraD_VirD4"/>
    <property type="match status" value="1"/>
</dbReference>
<dbReference type="InterPro" id="IPR051539">
    <property type="entry name" value="T4SS-coupling_protein"/>
</dbReference>
<dbReference type="InterPro" id="IPR019476">
    <property type="entry name" value="T4SS_TraD_DNA-bd"/>
</dbReference>
<dbReference type="EMBL" id="FNCS01000041">
    <property type="protein sequence ID" value="SDH24490.1"/>
    <property type="molecule type" value="Genomic_DNA"/>
</dbReference>
<dbReference type="OrthoDB" id="102453at2"/>